<accession>A0ABX6N5R5</accession>
<organism evidence="2 3">
    <name type="scientific">Limnobacter profundi</name>
    <dbReference type="NCBI Taxonomy" id="2732163"/>
    <lineage>
        <taxon>Bacteria</taxon>
        <taxon>Pseudomonadati</taxon>
        <taxon>Pseudomonadota</taxon>
        <taxon>Betaproteobacteria</taxon>
        <taxon>Burkholderiales</taxon>
        <taxon>Burkholderiaceae</taxon>
        <taxon>Limnobacter</taxon>
    </lineage>
</organism>
<protein>
    <recommendedName>
        <fullName evidence="4">Lipoprotein</fullName>
    </recommendedName>
</protein>
<name>A0ABX6N5R5_9BURK</name>
<dbReference type="Proteomes" id="UP000501130">
    <property type="component" value="Chromosome"/>
</dbReference>
<keyword evidence="1" id="KW-0732">Signal</keyword>
<evidence type="ECO:0000313" key="2">
    <source>
        <dbReference type="EMBL" id="QJR29745.1"/>
    </source>
</evidence>
<dbReference type="EMBL" id="CP053084">
    <property type="protein sequence ID" value="QJR29745.1"/>
    <property type="molecule type" value="Genomic_DNA"/>
</dbReference>
<feature type="chain" id="PRO_5046051551" description="Lipoprotein" evidence="1">
    <location>
        <begin position="22"/>
        <end position="296"/>
    </location>
</feature>
<proteinExistence type="predicted"/>
<dbReference type="PIRSF" id="PIRSF028200">
    <property type="entry name" value="UCP028200"/>
    <property type="match status" value="1"/>
</dbReference>
<evidence type="ECO:0008006" key="4">
    <source>
        <dbReference type="Google" id="ProtNLM"/>
    </source>
</evidence>
<dbReference type="Pfam" id="PF19795">
    <property type="entry name" value="DUF6279"/>
    <property type="match status" value="1"/>
</dbReference>
<keyword evidence="3" id="KW-1185">Reference proteome</keyword>
<evidence type="ECO:0000313" key="3">
    <source>
        <dbReference type="Proteomes" id="UP000501130"/>
    </source>
</evidence>
<evidence type="ECO:0000256" key="1">
    <source>
        <dbReference type="SAM" id="SignalP"/>
    </source>
</evidence>
<dbReference type="InterPro" id="IPR016875">
    <property type="entry name" value="UCP028200"/>
</dbReference>
<gene>
    <name evidence="2" type="ORF">HKT17_08485</name>
</gene>
<reference evidence="2 3" key="1">
    <citation type="submission" date="2020-05" db="EMBL/GenBank/DDBJ databases">
        <title>Compete genome of Limnobacter sp. SAORIC-580.</title>
        <authorList>
            <person name="Song J."/>
            <person name="Cho J.-C."/>
        </authorList>
    </citation>
    <scope>NUCLEOTIDE SEQUENCE [LARGE SCALE GENOMIC DNA]</scope>
    <source>
        <strain evidence="2 3">SAORIC-580</strain>
    </source>
</reference>
<sequence>MIKPAIRTRTCLLLACITLLAACSAIKLGYNNSASFAHTYLTNKVDFDSEQSAFLKTSLNEIVEWHRNAELPVLASELQTARQALAAPNGVVMPVSANQVQALNLAIRASLRRTANEAAPVIAKNMLGLWPNQVQDIQEALDKSNKEYRDERLMQSADQRVRESAERMAERFERWLGTLNPIQIKQIEAWARAETHRAESRYEKRLERQQQFMVLVNKAANRQIDQATLSQEIARLLNAWQSPSSAAEKQESEQRQKATIALIVEVLNSASAEQRNNAADRAAGWAKDFQVLARNN</sequence>
<feature type="signal peptide" evidence="1">
    <location>
        <begin position="1"/>
        <end position="21"/>
    </location>
</feature>
<dbReference type="PROSITE" id="PS51257">
    <property type="entry name" value="PROKAR_LIPOPROTEIN"/>
    <property type="match status" value="1"/>
</dbReference>